<feature type="region of interest" description="Disordered" evidence="1">
    <location>
        <begin position="93"/>
        <end position="141"/>
    </location>
</feature>
<evidence type="ECO:0000313" key="3">
    <source>
        <dbReference type="EMBL" id="MDV5823891.1"/>
    </source>
</evidence>
<dbReference type="Pfam" id="PF07238">
    <property type="entry name" value="PilZ"/>
    <property type="match status" value="1"/>
</dbReference>
<dbReference type="RefSeq" id="WP_317516751.1">
    <property type="nucleotide sequence ID" value="NZ_JAPTHD010000003.1"/>
</dbReference>
<feature type="compositionally biased region" description="Polar residues" evidence="1">
    <location>
        <begin position="105"/>
        <end position="115"/>
    </location>
</feature>
<gene>
    <name evidence="3" type="ORF">O0R41_09810</name>
</gene>
<dbReference type="Gene3D" id="2.40.10.220">
    <property type="entry name" value="predicted glycosyltransferase like domains"/>
    <property type="match status" value="1"/>
</dbReference>
<dbReference type="InterPro" id="IPR009875">
    <property type="entry name" value="PilZ_domain"/>
</dbReference>
<reference evidence="4" key="1">
    <citation type="journal article" date="2022" name="J Environ Chem Eng">
        <title>Biodegradation of petroleum oil using a constructed nonpathogenic and heavy metal-tolerant bacterial consortium isolated from marine sponges.</title>
        <authorList>
            <person name="Dechsakulwatana C."/>
            <person name="Rungsihiranrut A."/>
            <person name="Muangchinda C."/>
            <person name="Ningthoujam R."/>
            <person name="Klankeo P."/>
            <person name="Pinyakong O."/>
        </authorList>
    </citation>
    <scope>NUCLEOTIDE SEQUENCE [LARGE SCALE GENOMIC DNA]</scope>
    <source>
        <strain evidence="4">MO2-4</strain>
    </source>
</reference>
<accession>A0ABU3ZWL7</accession>
<name>A0ABU3ZWL7_9SPHN</name>
<evidence type="ECO:0000259" key="2">
    <source>
        <dbReference type="Pfam" id="PF07238"/>
    </source>
</evidence>
<dbReference type="SUPFAM" id="SSF141371">
    <property type="entry name" value="PilZ domain-like"/>
    <property type="match status" value="1"/>
</dbReference>
<evidence type="ECO:0000313" key="4">
    <source>
        <dbReference type="Proteomes" id="UP001185984"/>
    </source>
</evidence>
<dbReference type="Proteomes" id="UP001185984">
    <property type="component" value="Unassembled WGS sequence"/>
</dbReference>
<sequence>MDLPDRPKRSNVFMDANLEAEGQTSDIEVVRIRDISAGGAKVQGVAPDVGTRIVLTRGRFTIPARVVWVGPTQFGVEFDKPINVDEVMKAAGPAKAPDKPVYASALTSDYPSQGRNAPRLSPPKPTDRRPLFGLRVAGSNR</sequence>
<feature type="domain" description="PilZ" evidence="2">
    <location>
        <begin position="12"/>
        <end position="85"/>
    </location>
</feature>
<organism evidence="3 4">
    <name type="scientific">Sphingobium naphthae</name>
    <dbReference type="NCBI Taxonomy" id="1886786"/>
    <lineage>
        <taxon>Bacteria</taxon>
        <taxon>Pseudomonadati</taxon>
        <taxon>Pseudomonadota</taxon>
        <taxon>Alphaproteobacteria</taxon>
        <taxon>Sphingomonadales</taxon>
        <taxon>Sphingomonadaceae</taxon>
        <taxon>Sphingobium</taxon>
    </lineage>
</organism>
<evidence type="ECO:0000256" key="1">
    <source>
        <dbReference type="SAM" id="MobiDB-lite"/>
    </source>
</evidence>
<keyword evidence="4" id="KW-1185">Reference proteome</keyword>
<proteinExistence type="predicted"/>
<comment type="caution">
    <text evidence="3">The sequence shown here is derived from an EMBL/GenBank/DDBJ whole genome shotgun (WGS) entry which is preliminary data.</text>
</comment>
<dbReference type="EMBL" id="JAPTHD010000003">
    <property type="protein sequence ID" value="MDV5823891.1"/>
    <property type="molecule type" value="Genomic_DNA"/>
</dbReference>
<protein>
    <submittedName>
        <fullName evidence="3">PilZ domain-containing protein</fullName>
    </submittedName>
</protein>